<proteinExistence type="inferred from homology"/>
<dbReference type="RefSeq" id="WP_313868919.1">
    <property type="nucleotide sequence ID" value="NZ_CP132507.1"/>
</dbReference>
<dbReference type="PANTHER" id="PTHR28620">
    <property type="entry name" value="CENTROMERE PROTEIN V"/>
    <property type="match status" value="1"/>
</dbReference>
<dbReference type="EMBL" id="CP132507">
    <property type="protein sequence ID" value="WNO06202.1"/>
    <property type="molecule type" value="Genomic_DNA"/>
</dbReference>
<dbReference type="Proteomes" id="UP001302257">
    <property type="component" value="Chromosome"/>
</dbReference>
<keyword evidence="2" id="KW-0479">Metal-binding</keyword>
<dbReference type="InterPro" id="IPR006913">
    <property type="entry name" value="CENP-V/GFA"/>
</dbReference>
<comment type="similarity">
    <text evidence="1">Belongs to the Gfa family.</text>
</comment>
<dbReference type="PANTHER" id="PTHR28620:SF1">
    <property type="entry name" value="CENP-V_GFA DOMAIN-CONTAINING PROTEIN"/>
    <property type="match status" value="1"/>
</dbReference>
<dbReference type="PROSITE" id="PS51891">
    <property type="entry name" value="CENP_V_GFA"/>
    <property type="match status" value="1"/>
</dbReference>
<name>A0ABZ0B2X6_9BURK</name>
<reference evidence="5 6" key="1">
    <citation type="submission" date="2023-08" db="EMBL/GenBank/DDBJ databases">
        <title>Rhodoferax potami sp. nov. and Rhodoferax mekongensis sp. nov., isolated from the Mekong River in Thailand.</title>
        <authorList>
            <person name="Kitikhun S."/>
            <person name="Charoenyingcharoen P."/>
            <person name="Siriarchawattana P."/>
            <person name="Likhitrattanapisal S."/>
            <person name="Nilsakha T."/>
            <person name="Chanpet A."/>
            <person name="Rattanawaree P."/>
            <person name="Ingsriswang S."/>
        </authorList>
    </citation>
    <scope>NUCLEOTIDE SEQUENCE [LARGE SCALE GENOMIC DNA]</scope>
    <source>
        <strain evidence="5 6">TBRC 17307</strain>
    </source>
</reference>
<sequence length="133" mass="14485">MTRQVGSVEIRAQHRASCHCGAVVLELDLPDGIVNARRCNCSICKRKGAAVASVPVTGLRVLQGAESLQLYQFNTRSAKHYFCKVCGIHTHNQSRSQPGQYAYNVGCLEDVNPHELGTLPVSDGVNHISDRKA</sequence>
<protein>
    <submittedName>
        <fullName evidence="5">GFA family protein</fullName>
    </submittedName>
</protein>
<evidence type="ECO:0000313" key="6">
    <source>
        <dbReference type="Proteomes" id="UP001302257"/>
    </source>
</evidence>
<keyword evidence="3" id="KW-0862">Zinc</keyword>
<evidence type="ECO:0000256" key="2">
    <source>
        <dbReference type="ARBA" id="ARBA00022723"/>
    </source>
</evidence>
<keyword evidence="6" id="KW-1185">Reference proteome</keyword>
<dbReference type="Gene3D" id="2.170.150.70">
    <property type="match status" value="1"/>
</dbReference>
<gene>
    <name evidence="5" type="ORF">RAN89_07170</name>
</gene>
<dbReference type="InterPro" id="IPR011057">
    <property type="entry name" value="Mss4-like_sf"/>
</dbReference>
<dbReference type="InterPro" id="IPR052355">
    <property type="entry name" value="CENP-V-like"/>
</dbReference>
<organism evidence="5 6">
    <name type="scientific">Rhodoferax mekongensis</name>
    <dbReference type="NCBI Taxonomy" id="3068341"/>
    <lineage>
        <taxon>Bacteria</taxon>
        <taxon>Pseudomonadati</taxon>
        <taxon>Pseudomonadota</taxon>
        <taxon>Betaproteobacteria</taxon>
        <taxon>Burkholderiales</taxon>
        <taxon>Comamonadaceae</taxon>
        <taxon>Rhodoferax</taxon>
    </lineage>
</organism>
<evidence type="ECO:0000313" key="5">
    <source>
        <dbReference type="EMBL" id="WNO06202.1"/>
    </source>
</evidence>
<feature type="domain" description="CENP-V/GFA" evidence="4">
    <location>
        <begin position="14"/>
        <end position="122"/>
    </location>
</feature>
<evidence type="ECO:0000259" key="4">
    <source>
        <dbReference type="PROSITE" id="PS51891"/>
    </source>
</evidence>
<dbReference type="Pfam" id="PF04828">
    <property type="entry name" value="GFA"/>
    <property type="match status" value="1"/>
</dbReference>
<accession>A0ABZ0B2X6</accession>
<evidence type="ECO:0000256" key="3">
    <source>
        <dbReference type="ARBA" id="ARBA00022833"/>
    </source>
</evidence>
<dbReference type="SUPFAM" id="SSF51316">
    <property type="entry name" value="Mss4-like"/>
    <property type="match status" value="1"/>
</dbReference>
<evidence type="ECO:0000256" key="1">
    <source>
        <dbReference type="ARBA" id="ARBA00005495"/>
    </source>
</evidence>